<dbReference type="EMBL" id="JABBVZ010000072">
    <property type="protein sequence ID" value="NMP23904.1"/>
    <property type="molecule type" value="Genomic_DNA"/>
</dbReference>
<proteinExistence type="predicted"/>
<organism evidence="1 2">
    <name type="scientific">Sulfobacillus harzensis</name>
    <dbReference type="NCBI Taxonomy" id="2729629"/>
    <lineage>
        <taxon>Bacteria</taxon>
        <taxon>Bacillati</taxon>
        <taxon>Bacillota</taxon>
        <taxon>Clostridia</taxon>
        <taxon>Eubacteriales</taxon>
        <taxon>Clostridiales Family XVII. Incertae Sedis</taxon>
        <taxon>Sulfobacillus</taxon>
    </lineage>
</organism>
<comment type="caution">
    <text evidence="1">The sequence shown here is derived from an EMBL/GenBank/DDBJ whole genome shotgun (WGS) entry which is preliminary data.</text>
</comment>
<dbReference type="RefSeq" id="WP_169101570.1">
    <property type="nucleotide sequence ID" value="NZ_JABBVZ010000072.1"/>
</dbReference>
<evidence type="ECO:0000313" key="2">
    <source>
        <dbReference type="Proteomes" id="UP000533476"/>
    </source>
</evidence>
<gene>
    <name evidence="1" type="ORF">HIJ39_16345</name>
</gene>
<name>A0A7Y0L8M3_9FIRM</name>
<accession>A0A7Y0L8M3</accession>
<reference evidence="1 2" key="1">
    <citation type="submission" date="2020-04" db="EMBL/GenBank/DDBJ databases">
        <authorList>
            <person name="Zhang R."/>
            <person name="Schippers A."/>
        </authorList>
    </citation>
    <scope>NUCLEOTIDE SEQUENCE [LARGE SCALE GENOMIC DNA]</scope>
    <source>
        <strain evidence="1 2">DSM 109850</strain>
    </source>
</reference>
<evidence type="ECO:0000313" key="1">
    <source>
        <dbReference type="EMBL" id="NMP23904.1"/>
    </source>
</evidence>
<dbReference type="InterPro" id="IPR021388">
    <property type="entry name" value="DUF3024"/>
</dbReference>
<dbReference type="Pfam" id="PF11225">
    <property type="entry name" value="DUF3024"/>
    <property type="match status" value="1"/>
</dbReference>
<dbReference type="AlphaFoldDB" id="A0A7Y0L8M3"/>
<evidence type="ECO:0008006" key="3">
    <source>
        <dbReference type="Google" id="ProtNLM"/>
    </source>
</evidence>
<protein>
    <recommendedName>
        <fullName evidence="3">DUF3024 domain-containing protein</fullName>
    </recommendedName>
</protein>
<keyword evidence="2" id="KW-1185">Reference proteome</keyword>
<dbReference type="Proteomes" id="UP000533476">
    <property type="component" value="Unassembled WGS sequence"/>
</dbReference>
<sequence length="98" mass="11192">MDAKADELRGWLQQQFPQQQFEVTIRGRQVVVAGISPAWPTDPDPLVRLRCHAGGHWDISYWRHTGRWEVIPSLGESWPAVRQALSDDPMGLFWAGLN</sequence>